<dbReference type="EMBL" id="PJQM01003991">
    <property type="protein sequence ID" value="RCH86192.1"/>
    <property type="molecule type" value="Genomic_DNA"/>
</dbReference>
<name>A0A367J8B1_RHIST</name>
<reference evidence="1 2" key="1">
    <citation type="journal article" date="2018" name="G3 (Bethesda)">
        <title>Phylogenetic and Phylogenomic Definition of Rhizopus Species.</title>
        <authorList>
            <person name="Gryganskyi A.P."/>
            <person name="Golan J."/>
            <person name="Dolatabadi S."/>
            <person name="Mondo S."/>
            <person name="Robb S."/>
            <person name="Idnurm A."/>
            <person name="Muszewska A."/>
            <person name="Steczkiewicz K."/>
            <person name="Masonjones S."/>
            <person name="Liao H.L."/>
            <person name="Gajdeczka M.T."/>
            <person name="Anike F."/>
            <person name="Vuek A."/>
            <person name="Anishchenko I.M."/>
            <person name="Voigt K."/>
            <person name="de Hoog G.S."/>
            <person name="Smith M.E."/>
            <person name="Heitman J."/>
            <person name="Vilgalys R."/>
            <person name="Stajich J.E."/>
        </authorList>
    </citation>
    <scope>NUCLEOTIDE SEQUENCE [LARGE SCALE GENOMIC DNA]</scope>
    <source>
        <strain evidence="1 2">LSU 92-RS-03</strain>
    </source>
</reference>
<dbReference type="Proteomes" id="UP000253551">
    <property type="component" value="Unassembled WGS sequence"/>
</dbReference>
<dbReference type="AlphaFoldDB" id="A0A367J8B1"/>
<comment type="caution">
    <text evidence="1">The sequence shown here is derived from an EMBL/GenBank/DDBJ whole genome shotgun (WGS) entry which is preliminary data.</text>
</comment>
<sequence length="212" mass="24057">ELFTKFKQAATRTTINQLLFIESSIHELLSLSNILLLCTSQHIQLCVDIFSEDTLDELSKEILVECIDFKQDMCDDFCMKLTRFMNNADSKLQSKDDIEIDLLMLRRNLNPLQQSLLRDITAAMRKLPLIALRNKKSSVTSDESGDIRPDATISKMQQRDFEPSLGFGEVKKARSTTDNHSLCHDLLRLAALAKDTIDSNNPQAALTFQIYG</sequence>
<feature type="non-terminal residue" evidence="1">
    <location>
        <position position="1"/>
    </location>
</feature>
<proteinExistence type="predicted"/>
<evidence type="ECO:0000313" key="1">
    <source>
        <dbReference type="EMBL" id="RCH86192.1"/>
    </source>
</evidence>
<accession>A0A367J8B1</accession>
<organism evidence="1 2">
    <name type="scientific">Rhizopus stolonifer</name>
    <name type="common">Rhizopus nigricans</name>
    <dbReference type="NCBI Taxonomy" id="4846"/>
    <lineage>
        <taxon>Eukaryota</taxon>
        <taxon>Fungi</taxon>
        <taxon>Fungi incertae sedis</taxon>
        <taxon>Mucoromycota</taxon>
        <taxon>Mucoromycotina</taxon>
        <taxon>Mucoromycetes</taxon>
        <taxon>Mucorales</taxon>
        <taxon>Mucorineae</taxon>
        <taxon>Rhizopodaceae</taxon>
        <taxon>Rhizopus</taxon>
    </lineage>
</organism>
<keyword evidence="2" id="KW-1185">Reference proteome</keyword>
<dbReference type="STRING" id="4846.A0A367J8B1"/>
<feature type="non-terminal residue" evidence="1">
    <location>
        <position position="212"/>
    </location>
</feature>
<dbReference type="OrthoDB" id="2287221at2759"/>
<gene>
    <name evidence="1" type="ORF">CU098_008537</name>
</gene>
<protein>
    <submittedName>
        <fullName evidence="1">Uncharacterized protein</fullName>
    </submittedName>
</protein>
<evidence type="ECO:0000313" key="2">
    <source>
        <dbReference type="Proteomes" id="UP000253551"/>
    </source>
</evidence>